<accession>A0A517YST1</accession>
<dbReference type="Proteomes" id="UP000317369">
    <property type="component" value="Chromosome"/>
</dbReference>
<dbReference type="OrthoDB" id="9796186at2"/>
<keyword evidence="7" id="KW-1185">Reference proteome</keyword>
<dbReference type="Pfam" id="PF00356">
    <property type="entry name" value="LacI"/>
    <property type="match status" value="1"/>
</dbReference>
<dbReference type="RefSeq" id="WP_145076123.1">
    <property type="nucleotide sequence ID" value="NZ_CP036425.1"/>
</dbReference>
<dbReference type="InterPro" id="IPR000843">
    <property type="entry name" value="HTH_LacI"/>
</dbReference>
<dbReference type="InterPro" id="IPR010982">
    <property type="entry name" value="Lambda_DNA-bd_dom_sf"/>
</dbReference>
<dbReference type="EMBL" id="CP036425">
    <property type="protein sequence ID" value="QDU33268.1"/>
    <property type="molecule type" value="Genomic_DNA"/>
</dbReference>
<dbReference type="AlphaFoldDB" id="A0A517YST1"/>
<dbReference type="GO" id="GO:0000976">
    <property type="term" value="F:transcription cis-regulatory region binding"/>
    <property type="evidence" value="ECO:0007669"/>
    <property type="project" value="TreeGrafter"/>
</dbReference>
<dbReference type="SUPFAM" id="SSF53822">
    <property type="entry name" value="Periplasmic binding protein-like I"/>
    <property type="match status" value="1"/>
</dbReference>
<dbReference type="SMART" id="SM00354">
    <property type="entry name" value="HTH_LACI"/>
    <property type="match status" value="1"/>
</dbReference>
<dbReference type="InterPro" id="IPR028082">
    <property type="entry name" value="Peripla_BP_I"/>
</dbReference>
<name>A0A517YST1_9BACT</name>
<protein>
    <submittedName>
        <fullName evidence="6">Catabolite control protein A</fullName>
    </submittedName>
</protein>
<proteinExistence type="predicted"/>
<evidence type="ECO:0000256" key="3">
    <source>
        <dbReference type="ARBA" id="ARBA00023125"/>
    </source>
</evidence>
<dbReference type="CDD" id="cd01392">
    <property type="entry name" value="HTH_LacI"/>
    <property type="match status" value="1"/>
</dbReference>
<sequence length="360" mass="39802">MAKKMAPKANHPQSITIADVAKKASVSRAAASHVLLGSGAGKIRVGKDTANRIRKAATDLDYVPNQVARQLAGASSKLLGVLVDSKANDLNHTRLMLIESEARQMGYNLLISYEQPDKQAIDSLARNFLMRGVAGILCIHHVYPNDSDTVVESLLNVTNKAIFIDEPTISNAEWVGVDYQTGVEMLVDRLIKNGRRRIALVLPDTQWYQPPKMLHGYKAALKRHGMKVFKKLQYIHSERVPYTRDNYYDDFNEQAADNALHALTQEASADAIICFDDWFASSLISSAKKAGITIPSELAITGFGNYRIRQHVTPTITSVDFQLNLLAKQAVLRLINLIENKELPSTPNLITPLIIEGSSD</sequence>
<keyword evidence="4" id="KW-0804">Transcription</keyword>
<evidence type="ECO:0000256" key="4">
    <source>
        <dbReference type="ARBA" id="ARBA00023163"/>
    </source>
</evidence>
<evidence type="ECO:0000256" key="1">
    <source>
        <dbReference type="ARBA" id="ARBA00022491"/>
    </source>
</evidence>
<dbReference type="PANTHER" id="PTHR30146">
    <property type="entry name" value="LACI-RELATED TRANSCRIPTIONAL REPRESSOR"/>
    <property type="match status" value="1"/>
</dbReference>
<dbReference type="KEGG" id="pcor:KS4_13130"/>
<evidence type="ECO:0000256" key="2">
    <source>
        <dbReference type="ARBA" id="ARBA00023015"/>
    </source>
</evidence>
<keyword evidence="3" id="KW-0238">DNA-binding</keyword>
<evidence type="ECO:0000313" key="6">
    <source>
        <dbReference type="EMBL" id="QDU33268.1"/>
    </source>
</evidence>
<dbReference type="Gene3D" id="3.40.50.2300">
    <property type="match status" value="2"/>
</dbReference>
<feature type="domain" description="HTH lacI-type" evidence="5">
    <location>
        <begin position="15"/>
        <end position="73"/>
    </location>
</feature>
<dbReference type="CDD" id="cd06267">
    <property type="entry name" value="PBP1_LacI_sugar_binding-like"/>
    <property type="match status" value="1"/>
</dbReference>
<dbReference type="GO" id="GO:0003700">
    <property type="term" value="F:DNA-binding transcription factor activity"/>
    <property type="evidence" value="ECO:0007669"/>
    <property type="project" value="TreeGrafter"/>
</dbReference>
<keyword evidence="1" id="KW-0678">Repressor</keyword>
<organism evidence="6 7">
    <name type="scientific">Poriferisphaera corsica</name>
    <dbReference type="NCBI Taxonomy" id="2528020"/>
    <lineage>
        <taxon>Bacteria</taxon>
        <taxon>Pseudomonadati</taxon>
        <taxon>Planctomycetota</taxon>
        <taxon>Phycisphaerae</taxon>
        <taxon>Phycisphaerales</taxon>
        <taxon>Phycisphaeraceae</taxon>
        <taxon>Poriferisphaera</taxon>
    </lineage>
</organism>
<dbReference type="Pfam" id="PF13377">
    <property type="entry name" value="Peripla_BP_3"/>
    <property type="match status" value="1"/>
</dbReference>
<evidence type="ECO:0000259" key="5">
    <source>
        <dbReference type="PROSITE" id="PS50932"/>
    </source>
</evidence>
<keyword evidence="2" id="KW-0805">Transcription regulation</keyword>
<dbReference type="SUPFAM" id="SSF47413">
    <property type="entry name" value="lambda repressor-like DNA-binding domains"/>
    <property type="match status" value="1"/>
</dbReference>
<dbReference type="PROSITE" id="PS50932">
    <property type="entry name" value="HTH_LACI_2"/>
    <property type="match status" value="1"/>
</dbReference>
<dbReference type="InterPro" id="IPR046335">
    <property type="entry name" value="LacI/GalR-like_sensor"/>
</dbReference>
<reference evidence="6 7" key="1">
    <citation type="submission" date="2019-02" db="EMBL/GenBank/DDBJ databases">
        <title>Deep-cultivation of Planctomycetes and their phenomic and genomic characterization uncovers novel biology.</title>
        <authorList>
            <person name="Wiegand S."/>
            <person name="Jogler M."/>
            <person name="Boedeker C."/>
            <person name="Pinto D."/>
            <person name="Vollmers J."/>
            <person name="Rivas-Marin E."/>
            <person name="Kohn T."/>
            <person name="Peeters S.H."/>
            <person name="Heuer A."/>
            <person name="Rast P."/>
            <person name="Oberbeckmann S."/>
            <person name="Bunk B."/>
            <person name="Jeske O."/>
            <person name="Meyerdierks A."/>
            <person name="Storesund J.E."/>
            <person name="Kallscheuer N."/>
            <person name="Luecker S."/>
            <person name="Lage O.M."/>
            <person name="Pohl T."/>
            <person name="Merkel B.J."/>
            <person name="Hornburger P."/>
            <person name="Mueller R.-W."/>
            <person name="Bruemmer F."/>
            <person name="Labrenz M."/>
            <person name="Spormann A.M."/>
            <person name="Op den Camp H."/>
            <person name="Overmann J."/>
            <person name="Amann R."/>
            <person name="Jetten M.S.M."/>
            <person name="Mascher T."/>
            <person name="Medema M.H."/>
            <person name="Devos D.P."/>
            <person name="Kaster A.-K."/>
            <person name="Ovreas L."/>
            <person name="Rohde M."/>
            <person name="Galperin M.Y."/>
            <person name="Jogler C."/>
        </authorList>
    </citation>
    <scope>NUCLEOTIDE SEQUENCE [LARGE SCALE GENOMIC DNA]</scope>
    <source>
        <strain evidence="6 7">KS4</strain>
    </source>
</reference>
<dbReference type="Gene3D" id="1.10.260.40">
    <property type="entry name" value="lambda repressor-like DNA-binding domains"/>
    <property type="match status" value="1"/>
</dbReference>
<dbReference type="PROSITE" id="PS00356">
    <property type="entry name" value="HTH_LACI_1"/>
    <property type="match status" value="1"/>
</dbReference>
<gene>
    <name evidence="6" type="primary">ccpA_1</name>
    <name evidence="6" type="ORF">KS4_13130</name>
</gene>
<evidence type="ECO:0000313" key="7">
    <source>
        <dbReference type="Proteomes" id="UP000317369"/>
    </source>
</evidence>
<dbReference type="PANTHER" id="PTHR30146:SF148">
    <property type="entry name" value="HTH-TYPE TRANSCRIPTIONAL REPRESSOR PURR-RELATED"/>
    <property type="match status" value="1"/>
</dbReference>